<accession>A0A0M6WW47</accession>
<feature type="domain" description="VOC" evidence="1">
    <location>
        <begin position="3"/>
        <end position="142"/>
    </location>
</feature>
<organism evidence="2 3">
    <name type="scientific">Agathobacter rectalis</name>
    <dbReference type="NCBI Taxonomy" id="39491"/>
    <lineage>
        <taxon>Bacteria</taxon>
        <taxon>Bacillati</taxon>
        <taxon>Bacillota</taxon>
        <taxon>Clostridia</taxon>
        <taxon>Lachnospirales</taxon>
        <taxon>Lachnospiraceae</taxon>
        <taxon>Agathobacter</taxon>
    </lineage>
</organism>
<dbReference type="Proteomes" id="UP000049472">
    <property type="component" value="Unassembled WGS sequence"/>
</dbReference>
<dbReference type="Gene3D" id="3.10.180.10">
    <property type="entry name" value="2,3-Dihydroxybiphenyl 1,2-Dioxygenase, domain 1"/>
    <property type="match status" value="1"/>
</dbReference>
<dbReference type="InterPro" id="IPR004360">
    <property type="entry name" value="Glyas_Fos-R_dOase_dom"/>
</dbReference>
<dbReference type="SUPFAM" id="SSF54593">
    <property type="entry name" value="Glyoxalase/Bleomycin resistance protein/Dihydroxybiphenyl dioxygenase"/>
    <property type="match status" value="1"/>
</dbReference>
<proteinExistence type="predicted"/>
<evidence type="ECO:0000259" key="1">
    <source>
        <dbReference type="PROSITE" id="PS51819"/>
    </source>
</evidence>
<dbReference type="AlphaFoldDB" id="A0A0M6WW47"/>
<dbReference type="InterPro" id="IPR029068">
    <property type="entry name" value="Glyas_Bleomycin-R_OHBP_Dase"/>
</dbReference>
<protein>
    <recommendedName>
        <fullName evidence="1">VOC domain-containing protein</fullName>
    </recommendedName>
</protein>
<dbReference type="InterPro" id="IPR037523">
    <property type="entry name" value="VOC_core"/>
</dbReference>
<dbReference type="CDD" id="cd06587">
    <property type="entry name" value="VOC"/>
    <property type="match status" value="1"/>
</dbReference>
<sequence>MISQGSIYLIVRDFDESVHFYKLLFERDVTAQNMNRFAIFNINGLCLSIMNGYFDSEHPDKVTTKGKVYKEYDDCVSIAEMQNTGKVVINLSTNDLKKEYDRICALGIGSKQTEIRYINARNPYYYFSMKDPDDNTIEITGPYDEIGGELK</sequence>
<name>A0A0M6WW47_9FIRM</name>
<evidence type="ECO:0000313" key="2">
    <source>
        <dbReference type="EMBL" id="CRL41419.1"/>
    </source>
</evidence>
<evidence type="ECO:0000313" key="3">
    <source>
        <dbReference type="Proteomes" id="UP000049472"/>
    </source>
</evidence>
<dbReference type="RefSeq" id="WP_055062579.1">
    <property type="nucleotide sequence ID" value="NZ_CVRQ01000034.1"/>
</dbReference>
<gene>
    <name evidence="2" type="ORF">T1815_26911</name>
</gene>
<keyword evidence="3" id="KW-1185">Reference proteome</keyword>
<dbReference type="EMBL" id="CVRQ01000034">
    <property type="protein sequence ID" value="CRL41419.1"/>
    <property type="molecule type" value="Genomic_DNA"/>
</dbReference>
<reference evidence="3" key="1">
    <citation type="submission" date="2015-05" db="EMBL/GenBank/DDBJ databases">
        <authorList>
            <consortium name="Pathogen Informatics"/>
        </authorList>
    </citation>
    <scope>NUCLEOTIDE SEQUENCE [LARGE SCALE GENOMIC DNA]</scope>
    <source>
        <strain evidence="3">T1-815</strain>
    </source>
</reference>
<dbReference type="PROSITE" id="PS51819">
    <property type="entry name" value="VOC"/>
    <property type="match status" value="1"/>
</dbReference>
<dbReference type="Pfam" id="PF00903">
    <property type="entry name" value="Glyoxalase"/>
    <property type="match status" value="1"/>
</dbReference>